<accession>A0ACB9YN31</accession>
<proteinExistence type="predicted"/>
<organism evidence="1 2">
    <name type="scientific">Hypoxylon rubiginosum</name>
    <dbReference type="NCBI Taxonomy" id="110542"/>
    <lineage>
        <taxon>Eukaryota</taxon>
        <taxon>Fungi</taxon>
        <taxon>Dikarya</taxon>
        <taxon>Ascomycota</taxon>
        <taxon>Pezizomycotina</taxon>
        <taxon>Sordariomycetes</taxon>
        <taxon>Xylariomycetidae</taxon>
        <taxon>Xylariales</taxon>
        <taxon>Hypoxylaceae</taxon>
        <taxon>Hypoxylon</taxon>
    </lineage>
</organism>
<sequence>MAGTTESKSMNETHPPSAGRWINGVVWTLIGLATAFLGLRIFCKYARRKGLWLDDYVLMASWLVLIAAGVILSICVAAVFFDHGQDKQMGAHDVGLLTTITGTLFFIAAIWSKTSFAITLTRIAGPKLKIALFMIITSMNVVTCVSIVLRWLQCQPARKIWDGGADGTCWNRDLILGVTIAAAGMLTLLISLSIGRLTVTTAYSAFMDFLLAIIPWPIIMKLQMRTQEKVGIIVAMSMGVCAGVTAIVKCTKFQVLKSTGFADDVFGLSIWSVAEIATTIMAASIPMLRSLVREATATDGRLSCPVLYIIEKSRGAANKVRSRHASLATSHRSKVTKPSSDTESEDKAGLSQASTGCGQIVKMEEVHVQFSDRAVNDSIESEIGRLPRSYSPWV</sequence>
<dbReference type="EMBL" id="MU393595">
    <property type="protein sequence ID" value="KAI4860210.1"/>
    <property type="molecule type" value="Genomic_DNA"/>
</dbReference>
<protein>
    <submittedName>
        <fullName evidence="1">Uncharacterized protein</fullName>
    </submittedName>
</protein>
<dbReference type="Proteomes" id="UP001497700">
    <property type="component" value="Unassembled WGS sequence"/>
</dbReference>
<reference evidence="1 2" key="1">
    <citation type="journal article" date="2022" name="New Phytol.">
        <title>Ecological generalism drives hyperdiversity of secondary metabolite gene clusters in xylarialean endophytes.</title>
        <authorList>
            <person name="Franco M.E.E."/>
            <person name="Wisecaver J.H."/>
            <person name="Arnold A.E."/>
            <person name="Ju Y.M."/>
            <person name="Slot J.C."/>
            <person name="Ahrendt S."/>
            <person name="Moore L.P."/>
            <person name="Eastman K.E."/>
            <person name="Scott K."/>
            <person name="Konkel Z."/>
            <person name="Mondo S.J."/>
            <person name="Kuo A."/>
            <person name="Hayes R.D."/>
            <person name="Haridas S."/>
            <person name="Andreopoulos B."/>
            <person name="Riley R."/>
            <person name="LaButti K."/>
            <person name="Pangilinan J."/>
            <person name="Lipzen A."/>
            <person name="Amirebrahimi M."/>
            <person name="Yan J."/>
            <person name="Adam C."/>
            <person name="Keymanesh K."/>
            <person name="Ng V."/>
            <person name="Louie K."/>
            <person name="Northen T."/>
            <person name="Drula E."/>
            <person name="Henrissat B."/>
            <person name="Hsieh H.M."/>
            <person name="Youens-Clark K."/>
            <person name="Lutzoni F."/>
            <person name="Miadlikowska J."/>
            <person name="Eastwood D.C."/>
            <person name="Hamelin R.C."/>
            <person name="Grigoriev I.V."/>
            <person name="U'Ren J.M."/>
        </authorList>
    </citation>
    <scope>NUCLEOTIDE SEQUENCE [LARGE SCALE GENOMIC DNA]</scope>
    <source>
        <strain evidence="1 2">CBS 119005</strain>
    </source>
</reference>
<comment type="caution">
    <text evidence="1">The sequence shown here is derived from an EMBL/GenBank/DDBJ whole genome shotgun (WGS) entry which is preliminary data.</text>
</comment>
<evidence type="ECO:0000313" key="1">
    <source>
        <dbReference type="EMBL" id="KAI4860210.1"/>
    </source>
</evidence>
<evidence type="ECO:0000313" key="2">
    <source>
        <dbReference type="Proteomes" id="UP001497700"/>
    </source>
</evidence>
<name>A0ACB9YN31_9PEZI</name>
<gene>
    <name evidence="1" type="ORF">F4820DRAFT_119659</name>
</gene>
<keyword evidence="2" id="KW-1185">Reference proteome</keyword>